<sequence>ANFLHHLEEKELHILRQRTYFVFKLKLGIKSASGDGEGSFYCCCSCFILVFLKRLFCQGMMKNLLICAVFMAMIVTGEALICNSCRVGFKGTCLFASTETCNNSQSKCYKGNL</sequence>
<feature type="transmembrane region" description="Helical" evidence="1">
    <location>
        <begin position="63"/>
        <end position="81"/>
    </location>
</feature>
<evidence type="ECO:0000313" key="2">
    <source>
        <dbReference type="EMBL" id="MEQ2312877.1"/>
    </source>
</evidence>
<comment type="caution">
    <text evidence="2">The sequence shown here is derived from an EMBL/GenBank/DDBJ whole genome shotgun (WGS) entry which is preliminary data.</text>
</comment>
<reference evidence="2 3" key="1">
    <citation type="submission" date="2021-06" db="EMBL/GenBank/DDBJ databases">
        <authorList>
            <person name="Palmer J.M."/>
        </authorList>
    </citation>
    <scope>NUCLEOTIDE SEQUENCE [LARGE SCALE GENOMIC DNA]</scope>
    <source>
        <strain evidence="2 3">AS_MEX2019</strain>
        <tissue evidence="2">Muscle</tissue>
    </source>
</reference>
<organism evidence="2 3">
    <name type="scientific">Ameca splendens</name>
    <dbReference type="NCBI Taxonomy" id="208324"/>
    <lineage>
        <taxon>Eukaryota</taxon>
        <taxon>Metazoa</taxon>
        <taxon>Chordata</taxon>
        <taxon>Craniata</taxon>
        <taxon>Vertebrata</taxon>
        <taxon>Euteleostomi</taxon>
        <taxon>Actinopterygii</taxon>
        <taxon>Neopterygii</taxon>
        <taxon>Teleostei</taxon>
        <taxon>Neoteleostei</taxon>
        <taxon>Acanthomorphata</taxon>
        <taxon>Ovalentaria</taxon>
        <taxon>Atherinomorphae</taxon>
        <taxon>Cyprinodontiformes</taxon>
        <taxon>Goodeidae</taxon>
        <taxon>Ameca</taxon>
    </lineage>
</organism>
<evidence type="ECO:0000256" key="1">
    <source>
        <dbReference type="SAM" id="Phobius"/>
    </source>
</evidence>
<accession>A0ABV1A4G1</accession>
<keyword evidence="3" id="KW-1185">Reference proteome</keyword>
<feature type="non-terminal residue" evidence="2">
    <location>
        <position position="113"/>
    </location>
</feature>
<dbReference type="Proteomes" id="UP001469553">
    <property type="component" value="Unassembled WGS sequence"/>
</dbReference>
<keyword evidence="1" id="KW-0472">Membrane</keyword>
<keyword evidence="1" id="KW-0812">Transmembrane</keyword>
<keyword evidence="1" id="KW-1133">Transmembrane helix</keyword>
<proteinExistence type="predicted"/>
<dbReference type="EMBL" id="JAHRIP010080732">
    <property type="protein sequence ID" value="MEQ2312877.1"/>
    <property type="molecule type" value="Genomic_DNA"/>
</dbReference>
<evidence type="ECO:0000313" key="3">
    <source>
        <dbReference type="Proteomes" id="UP001469553"/>
    </source>
</evidence>
<feature type="non-terminal residue" evidence="2">
    <location>
        <position position="1"/>
    </location>
</feature>
<protein>
    <submittedName>
        <fullName evidence="2">Uncharacterized protein</fullName>
    </submittedName>
</protein>
<name>A0ABV1A4G1_9TELE</name>
<gene>
    <name evidence="2" type="ORF">AMECASPLE_035895</name>
</gene>